<name>A0A9P9RBN6_FUSSL</name>
<keyword evidence="1" id="KW-1133">Transmembrane helix</keyword>
<evidence type="ECO:0000313" key="3">
    <source>
        <dbReference type="Proteomes" id="UP000736672"/>
    </source>
</evidence>
<sequence>MTKKDLACETQAGFAFLLHLSFVPTAATTTLIGGRELARLKWLCLLAIISSQPAASPMGVVFAEIETLFSLLSHWLVGSCGTRAHATYRHPALLGNLRIARLTRGKESGQTCLRDFLLSHFAPWGVEDVSKASPEASTLVGPMLLLDTVSFGCR</sequence>
<gene>
    <name evidence="2" type="ORF">B0J15DRAFT_191283</name>
</gene>
<accession>A0A9P9RBN6</accession>
<evidence type="ECO:0000313" key="2">
    <source>
        <dbReference type="EMBL" id="KAH7272904.1"/>
    </source>
</evidence>
<protein>
    <submittedName>
        <fullName evidence="2">Uncharacterized protein</fullName>
    </submittedName>
</protein>
<dbReference type="Proteomes" id="UP000736672">
    <property type="component" value="Unassembled WGS sequence"/>
</dbReference>
<feature type="transmembrane region" description="Helical" evidence="1">
    <location>
        <begin position="12"/>
        <end position="33"/>
    </location>
</feature>
<proteinExistence type="predicted"/>
<dbReference type="AlphaFoldDB" id="A0A9P9RBN6"/>
<reference evidence="2" key="1">
    <citation type="journal article" date="2021" name="Nat. Commun.">
        <title>Genetic determinants of endophytism in the Arabidopsis root mycobiome.</title>
        <authorList>
            <person name="Mesny F."/>
            <person name="Miyauchi S."/>
            <person name="Thiergart T."/>
            <person name="Pickel B."/>
            <person name="Atanasova L."/>
            <person name="Karlsson M."/>
            <person name="Huettel B."/>
            <person name="Barry K.W."/>
            <person name="Haridas S."/>
            <person name="Chen C."/>
            <person name="Bauer D."/>
            <person name="Andreopoulos W."/>
            <person name="Pangilinan J."/>
            <person name="LaButti K."/>
            <person name="Riley R."/>
            <person name="Lipzen A."/>
            <person name="Clum A."/>
            <person name="Drula E."/>
            <person name="Henrissat B."/>
            <person name="Kohler A."/>
            <person name="Grigoriev I.V."/>
            <person name="Martin F.M."/>
            <person name="Hacquard S."/>
        </authorList>
    </citation>
    <scope>NUCLEOTIDE SEQUENCE</scope>
    <source>
        <strain evidence="2">FSSC 5 MPI-SDFR-AT-0091</strain>
    </source>
</reference>
<organism evidence="2 3">
    <name type="scientific">Fusarium solani</name>
    <name type="common">Filamentous fungus</name>
    <dbReference type="NCBI Taxonomy" id="169388"/>
    <lineage>
        <taxon>Eukaryota</taxon>
        <taxon>Fungi</taxon>
        <taxon>Dikarya</taxon>
        <taxon>Ascomycota</taxon>
        <taxon>Pezizomycotina</taxon>
        <taxon>Sordariomycetes</taxon>
        <taxon>Hypocreomycetidae</taxon>
        <taxon>Hypocreales</taxon>
        <taxon>Nectriaceae</taxon>
        <taxon>Fusarium</taxon>
        <taxon>Fusarium solani species complex</taxon>
    </lineage>
</organism>
<evidence type="ECO:0000256" key="1">
    <source>
        <dbReference type="SAM" id="Phobius"/>
    </source>
</evidence>
<dbReference type="EMBL" id="JAGTJS010000003">
    <property type="protein sequence ID" value="KAH7272904.1"/>
    <property type="molecule type" value="Genomic_DNA"/>
</dbReference>
<keyword evidence="1" id="KW-0472">Membrane</keyword>
<keyword evidence="1" id="KW-0812">Transmembrane</keyword>
<keyword evidence="3" id="KW-1185">Reference proteome</keyword>
<comment type="caution">
    <text evidence="2">The sequence shown here is derived from an EMBL/GenBank/DDBJ whole genome shotgun (WGS) entry which is preliminary data.</text>
</comment>